<evidence type="ECO:0000256" key="6">
    <source>
        <dbReference type="ARBA" id="ARBA00022741"/>
    </source>
</evidence>
<feature type="transmembrane region" description="Helical" evidence="13">
    <location>
        <begin position="907"/>
        <end position="925"/>
    </location>
</feature>
<dbReference type="GO" id="GO:0019829">
    <property type="term" value="F:ATPase-coupled monoatomic cation transmembrane transporter activity"/>
    <property type="evidence" value="ECO:0007669"/>
    <property type="project" value="UniProtKB-UniRule"/>
</dbReference>
<dbReference type="Pfam" id="PF00122">
    <property type="entry name" value="E1-E2_ATPase"/>
    <property type="match status" value="1"/>
</dbReference>
<dbReference type="InterPro" id="IPR044492">
    <property type="entry name" value="P_typ_ATPase_HD_dom"/>
</dbReference>
<dbReference type="Gene3D" id="3.40.50.1000">
    <property type="entry name" value="HAD superfamily/HAD-like"/>
    <property type="match status" value="1"/>
</dbReference>
<keyword evidence="11 13" id="KW-0472">Membrane</keyword>
<protein>
    <recommendedName>
        <fullName evidence="13">Cation-transporting ATPase</fullName>
        <ecNumber evidence="13">7.2.2.-</ecNumber>
    </recommendedName>
</protein>
<dbReference type="GO" id="GO:0140358">
    <property type="term" value="F:P-type transmembrane transporter activity"/>
    <property type="evidence" value="ECO:0007669"/>
    <property type="project" value="InterPro"/>
</dbReference>
<feature type="domain" description="Cation-transporting P-type ATPase N-terminal" evidence="15">
    <location>
        <begin position="149"/>
        <end position="199"/>
    </location>
</feature>
<dbReference type="NCBIfam" id="TIGR01657">
    <property type="entry name" value="P-ATPase-V"/>
    <property type="match status" value="1"/>
</dbReference>
<dbReference type="GO" id="GO:0016887">
    <property type="term" value="F:ATP hydrolysis activity"/>
    <property type="evidence" value="ECO:0007669"/>
    <property type="project" value="InterPro"/>
</dbReference>
<evidence type="ECO:0000256" key="8">
    <source>
        <dbReference type="ARBA" id="ARBA00022842"/>
    </source>
</evidence>
<feature type="transmembrane region" description="Helical" evidence="13">
    <location>
        <begin position="881"/>
        <end position="901"/>
    </location>
</feature>
<proteinExistence type="inferred from homology"/>
<dbReference type="GO" id="GO:0016020">
    <property type="term" value="C:membrane"/>
    <property type="evidence" value="ECO:0007669"/>
    <property type="project" value="UniProtKB-SubCell"/>
</dbReference>
<dbReference type="GO" id="GO:0005524">
    <property type="term" value="F:ATP binding"/>
    <property type="evidence" value="ECO:0007669"/>
    <property type="project" value="UniProtKB-UniRule"/>
</dbReference>
<dbReference type="EMBL" id="GEZM01001379">
    <property type="protein sequence ID" value="JAV97914.1"/>
    <property type="molecule type" value="Transcribed_RNA"/>
</dbReference>
<evidence type="ECO:0000259" key="14">
    <source>
        <dbReference type="Pfam" id="PF00122"/>
    </source>
</evidence>
<feature type="domain" description="P5B-type ATPase N-terminal" evidence="16">
    <location>
        <begin position="28"/>
        <end position="101"/>
    </location>
</feature>
<dbReference type="EC" id="7.2.2.-" evidence="13"/>
<dbReference type="PANTHER" id="PTHR45630:SF8">
    <property type="entry name" value="CATION-TRANSPORTING ATPASE"/>
    <property type="match status" value="1"/>
</dbReference>
<dbReference type="SUPFAM" id="SSF81665">
    <property type="entry name" value="Calcium ATPase, transmembrane domain M"/>
    <property type="match status" value="1"/>
</dbReference>
<evidence type="ECO:0000259" key="15">
    <source>
        <dbReference type="Pfam" id="PF00690"/>
    </source>
</evidence>
<dbReference type="InterPro" id="IPR004014">
    <property type="entry name" value="ATPase_P-typ_cation-transptr_N"/>
</dbReference>
<dbReference type="Pfam" id="PF13246">
    <property type="entry name" value="Cation_ATPase"/>
    <property type="match status" value="1"/>
</dbReference>
<evidence type="ECO:0000259" key="16">
    <source>
        <dbReference type="Pfam" id="PF12409"/>
    </source>
</evidence>
<dbReference type="SUPFAM" id="SSF81653">
    <property type="entry name" value="Calcium ATPase, transduction domain A"/>
    <property type="match status" value="1"/>
</dbReference>
<feature type="transmembrane region" description="Helical" evidence="13">
    <location>
        <begin position="987"/>
        <end position="1010"/>
    </location>
</feature>
<dbReference type="SFLD" id="SFLDF00027">
    <property type="entry name" value="p-type_atpase"/>
    <property type="match status" value="1"/>
</dbReference>
<dbReference type="SUPFAM" id="SSF81660">
    <property type="entry name" value="Metal cation-transporting ATPase, ATP-binding domain N"/>
    <property type="match status" value="1"/>
</dbReference>
<reference evidence="17" key="1">
    <citation type="journal article" date="2016" name="Sci. Rep.">
        <title>Molecular characterization of firefly nuptial gifts: a multi-omics approach sheds light on postcopulatory sexual selection.</title>
        <authorList>
            <person name="Al-Wathiqui N."/>
            <person name="Fallon T.R."/>
            <person name="South A."/>
            <person name="Weng J.K."/>
            <person name="Lewis S.M."/>
        </authorList>
    </citation>
    <scope>NUCLEOTIDE SEQUENCE</scope>
</reference>
<keyword evidence="7 13" id="KW-0067">ATP-binding</keyword>
<dbReference type="SFLD" id="SFLDS00003">
    <property type="entry name" value="Haloacid_Dehalogenase"/>
    <property type="match status" value="1"/>
</dbReference>
<keyword evidence="9 13" id="KW-1278">Translocase</keyword>
<feature type="transmembrane region" description="Helical" evidence="13">
    <location>
        <begin position="946"/>
        <end position="967"/>
    </location>
</feature>
<dbReference type="PROSITE" id="PS00154">
    <property type="entry name" value="ATPASE_E1_E2"/>
    <property type="match status" value="1"/>
</dbReference>
<dbReference type="NCBIfam" id="TIGR01494">
    <property type="entry name" value="ATPase_P-type"/>
    <property type="match status" value="2"/>
</dbReference>
<dbReference type="InterPro" id="IPR023299">
    <property type="entry name" value="ATPase_P-typ_cyto_dom_N"/>
</dbReference>
<dbReference type="GO" id="GO:0006874">
    <property type="term" value="P:intracellular calcium ion homeostasis"/>
    <property type="evidence" value="ECO:0007669"/>
    <property type="project" value="TreeGrafter"/>
</dbReference>
<organism evidence="17">
    <name type="scientific">Photinus pyralis</name>
    <name type="common">Common eastern firefly</name>
    <name type="synonym">Lampyris pyralis</name>
    <dbReference type="NCBI Taxonomy" id="7054"/>
    <lineage>
        <taxon>Eukaryota</taxon>
        <taxon>Metazoa</taxon>
        <taxon>Ecdysozoa</taxon>
        <taxon>Arthropoda</taxon>
        <taxon>Hexapoda</taxon>
        <taxon>Insecta</taxon>
        <taxon>Pterygota</taxon>
        <taxon>Neoptera</taxon>
        <taxon>Endopterygota</taxon>
        <taxon>Coleoptera</taxon>
        <taxon>Polyphaga</taxon>
        <taxon>Elateriformia</taxon>
        <taxon>Elateroidea</taxon>
        <taxon>Lampyridae</taxon>
        <taxon>Lampyrinae</taxon>
        <taxon>Photinus</taxon>
    </lineage>
</organism>
<evidence type="ECO:0000256" key="1">
    <source>
        <dbReference type="ARBA" id="ARBA00004141"/>
    </source>
</evidence>
<feature type="transmembrane region" description="Helical" evidence="13">
    <location>
        <begin position="204"/>
        <end position="224"/>
    </location>
</feature>
<dbReference type="PRINTS" id="PR00121">
    <property type="entry name" value="NAKATPASE"/>
</dbReference>
<comment type="similarity">
    <text evidence="2 13">Belongs to the cation transport ATPase (P-type) (TC 3.A.3) family. Type V subfamily.</text>
</comment>
<evidence type="ECO:0000256" key="9">
    <source>
        <dbReference type="ARBA" id="ARBA00022967"/>
    </source>
</evidence>
<evidence type="ECO:0000256" key="5">
    <source>
        <dbReference type="ARBA" id="ARBA00022723"/>
    </source>
</evidence>
<dbReference type="InterPro" id="IPR059000">
    <property type="entry name" value="ATPase_P-type_domA"/>
</dbReference>
<name>A0A1Y1NJ34_PHOPY</name>
<feature type="transmembrane region" description="Helical" evidence="13">
    <location>
        <begin position="44"/>
        <end position="64"/>
    </location>
</feature>
<dbReference type="FunFam" id="3.40.1110.10:FF:000026">
    <property type="entry name" value="Cation-transporting ATPase"/>
    <property type="match status" value="1"/>
</dbReference>
<comment type="subcellular location">
    <subcellularLocation>
        <location evidence="1 13">Membrane</location>
        <topology evidence="1 13">Multi-pass membrane protein</topology>
    </subcellularLocation>
</comment>
<evidence type="ECO:0000256" key="12">
    <source>
        <dbReference type="ARBA" id="ARBA00049360"/>
    </source>
</evidence>
<feature type="transmembrane region" description="Helical" evidence="13">
    <location>
        <begin position="414"/>
        <end position="437"/>
    </location>
</feature>
<evidence type="ECO:0000256" key="13">
    <source>
        <dbReference type="RuleBase" id="RU362082"/>
    </source>
</evidence>
<keyword evidence="3" id="KW-0597">Phosphoprotein</keyword>
<dbReference type="InterPro" id="IPR023214">
    <property type="entry name" value="HAD_sf"/>
</dbReference>
<feature type="transmembrane region" description="Helical" evidence="13">
    <location>
        <begin position="1022"/>
        <end position="1042"/>
    </location>
</feature>
<dbReference type="InterPro" id="IPR008250">
    <property type="entry name" value="ATPase_P-typ_transduc_dom_A_sf"/>
</dbReference>
<dbReference type="AlphaFoldDB" id="A0A1Y1NJ34"/>
<evidence type="ECO:0000256" key="7">
    <source>
        <dbReference type="ARBA" id="ARBA00022840"/>
    </source>
</evidence>
<dbReference type="Pfam" id="PF00690">
    <property type="entry name" value="Cation_ATPase_N"/>
    <property type="match status" value="1"/>
</dbReference>
<keyword evidence="6 13" id="KW-0547">Nucleotide-binding</keyword>
<dbReference type="InterPro" id="IPR006544">
    <property type="entry name" value="P-type_TPase_V"/>
</dbReference>
<dbReference type="FunFam" id="3.40.50.1000:FF:000068">
    <property type="entry name" value="Cation-transporting ATPase"/>
    <property type="match status" value="1"/>
</dbReference>
<dbReference type="Gene3D" id="3.40.1110.10">
    <property type="entry name" value="Calcium-transporting ATPase, cytoplasmic domain N"/>
    <property type="match status" value="1"/>
</dbReference>
<feature type="transmembrane region" description="Helical" evidence="13">
    <location>
        <begin position="1062"/>
        <end position="1086"/>
    </location>
</feature>
<evidence type="ECO:0000256" key="2">
    <source>
        <dbReference type="ARBA" id="ARBA00006000"/>
    </source>
</evidence>
<dbReference type="InterPro" id="IPR001757">
    <property type="entry name" value="P_typ_ATPase"/>
</dbReference>
<dbReference type="GO" id="GO:0015203">
    <property type="term" value="F:polyamine transmembrane transporter activity"/>
    <property type="evidence" value="ECO:0007669"/>
    <property type="project" value="TreeGrafter"/>
</dbReference>
<keyword evidence="4 13" id="KW-0812">Transmembrane</keyword>
<dbReference type="SFLD" id="SFLDG00002">
    <property type="entry name" value="C1.7:_P-type_atpase_like"/>
    <property type="match status" value="1"/>
</dbReference>
<keyword evidence="8 13" id="KW-0460">Magnesium</keyword>
<dbReference type="SUPFAM" id="SSF56784">
    <property type="entry name" value="HAD-like"/>
    <property type="match status" value="1"/>
</dbReference>
<accession>A0A1Y1NJ34</accession>
<sequence length="1123" mass="127478">MAPFKRNLDYEPIPDEYSQTISSADENDSHYTIYGYRRNNGYTIISNIISFLLLGIPYLILHWYPYLQSFKYQKCPLLNAELVLLKDNHGHYKIIKVEIQNVLLASTGKVNLRYFVYQHTKYIYHNEYNFMPLDIFMPSVSLADVLQYSNGLSRLEYKNVLELYGPNTIEVEVKSYWTLFVEEVCNPFYIFQLFSMALWIVDDYVIYAGCVLILILFSIMTSLYQTRKQSEALHDLVESSNVNEVEILRPNPLWGHTELTIDSRDLVPGDLLIIPPRGCIMACDAVLLKGNCIVNESVLTGESIPVTKTPPHSSDELYDSVTHKRHTLFSGTHILQTRYYGGEQVLARVTQTGFSTTKGSLVKSILYPAPIGLKFYADTFKFVFILFIVALCGMLYTLYTYIHQQVDVKECIIRALDIFTIVVPPALPAAMTVGTIYSQTRLKKLGIFCISPQRINICGKIKLACFDKTGTLTNDGLEIYSIIPSRHSEFMEPVINVDEMNPKSRLIQAMATCHTLTRIDGTINGDPLDMIMFNSIKWELEEPGQSEITRYDTLGPVVVRPRNHPELDSDLPYEIGIVRQFPFSSTLQSMSVICRSLEDPLMLAFVKGAPEKIAAMCIESTLPLNFSTRLSEITAQGFRVIALAYKSLPSKFKWKHAQQIERTAIECELEFLGFLIMQNTVKPETQPIISALNDAKIRTVMITGDNIRTAISVARECGMVAVHEDVILIKIVDNENGQIPSIKMERIAPEMETIESLADLKKLHITFALDGKTWTNLRTYYSHLIPKLLVHTTVFARFQPDQKTQLVVQFQKLDYIVSMVGDGTNDCGALKAAHVGVSLSRAEASVAAPFTSSIENISCILHLMLEGRCALVTSLAMIKYMAMYSLIQFFSVVLLYAHHSVIGDVEFLFIDLIIITSLALTIGKQGPSTVLSSRRPMCSLLSLKNLLPLALQILLSLLMQVGALWYLHQQVWYEPPPLGKAEIVTSWDNTVIFCISGFQYLILALVYSKGHPYREPLISNEWLLTIALILTCFLTLITVYPFKLLDKFMELVYPAHYGHRQAYFRISLMLFPLVQLIVSIFIETCIAEQIWFKRLIQLLTCKSLPRSRYKLLLQKSDLTELFL</sequence>
<dbReference type="PRINTS" id="PR00119">
    <property type="entry name" value="CATATPASE"/>
</dbReference>
<dbReference type="Pfam" id="PF12409">
    <property type="entry name" value="P5-ATPase"/>
    <property type="match status" value="1"/>
</dbReference>
<dbReference type="InterPro" id="IPR023298">
    <property type="entry name" value="ATPase_P-typ_TM_dom_sf"/>
</dbReference>
<evidence type="ECO:0000256" key="10">
    <source>
        <dbReference type="ARBA" id="ARBA00022989"/>
    </source>
</evidence>
<evidence type="ECO:0000256" key="3">
    <source>
        <dbReference type="ARBA" id="ARBA00022553"/>
    </source>
</evidence>
<feature type="domain" description="P-type ATPase A" evidence="14">
    <location>
        <begin position="256"/>
        <end position="365"/>
    </location>
</feature>
<feature type="transmembrane region" description="Helical" evidence="13">
    <location>
        <begin position="382"/>
        <end position="402"/>
    </location>
</feature>
<evidence type="ECO:0000313" key="17">
    <source>
        <dbReference type="EMBL" id="JAV97914.1"/>
    </source>
</evidence>
<dbReference type="GO" id="GO:0046872">
    <property type="term" value="F:metal ion binding"/>
    <property type="evidence" value="ECO:0007669"/>
    <property type="project" value="UniProtKB-UniRule"/>
</dbReference>
<evidence type="ECO:0000256" key="4">
    <source>
        <dbReference type="ARBA" id="ARBA00022692"/>
    </source>
</evidence>
<comment type="catalytic activity">
    <reaction evidence="12 13">
        <text>ATP + H2O = ADP + phosphate + H(+)</text>
        <dbReference type="Rhea" id="RHEA:13065"/>
        <dbReference type="ChEBI" id="CHEBI:15377"/>
        <dbReference type="ChEBI" id="CHEBI:15378"/>
        <dbReference type="ChEBI" id="CHEBI:30616"/>
        <dbReference type="ChEBI" id="CHEBI:43474"/>
        <dbReference type="ChEBI" id="CHEBI:456216"/>
    </reaction>
</comment>
<dbReference type="Gene3D" id="2.70.150.10">
    <property type="entry name" value="Calcium-transporting ATPase, cytoplasmic transduction domain A"/>
    <property type="match status" value="1"/>
</dbReference>
<keyword evidence="5 13" id="KW-0479">Metal-binding</keyword>
<dbReference type="InterPro" id="IPR047819">
    <property type="entry name" value="P5A-ATPase_N"/>
</dbReference>
<dbReference type="InterPro" id="IPR036412">
    <property type="entry name" value="HAD-like_sf"/>
</dbReference>
<dbReference type="PANTHER" id="PTHR45630">
    <property type="entry name" value="CATION-TRANSPORTING ATPASE-RELATED"/>
    <property type="match status" value="1"/>
</dbReference>
<dbReference type="InterPro" id="IPR018303">
    <property type="entry name" value="ATPase_P-typ_P_site"/>
</dbReference>
<evidence type="ECO:0000256" key="11">
    <source>
        <dbReference type="ARBA" id="ARBA00023136"/>
    </source>
</evidence>
<keyword evidence="10 13" id="KW-1133">Transmembrane helix</keyword>